<dbReference type="CDD" id="cd06121">
    <property type="entry name" value="cupin_YML079wp"/>
    <property type="match status" value="1"/>
</dbReference>
<name>A0A5D9C4B8_9SPHN</name>
<dbReference type="PANTHER" id="PTHR33387">
    <property type="entry name" value="RMLC-LIKE JELLY ROLL FOLD PROTEIN"/>
    <property type="match status" value="1"/>
</dbReference>
<dbReference type="InterPro" id="IPR009327">
    <property type="entry name" value="Cupin_DUF985"/>
</dbReference>
<reference evidence="2 3" key="1">
    <citation type="submission" date="2019-08" db="EMBL/GenBank/DDBJ databases">
        <authorList>
            <person name="Wang G."/>
            <person name="Xu Z."/>
        </authorList>
    </citation>
    <scope>NUCLEOTIDE SEQUENCE [LARGE SCALE GENOMIC DNA]</scope>
    <source>
        <strain evidence="2 3">ZX</strain>
    </source>
</reference>
<evidence type="ECO:0000313" key="3">
    <source>
        <dbReference type="Proteomes" id="UP000322077"/>
    </source>
</evidence>
<dbReference type="PANTHER" id="PTHR33387:SF3">
    <property type="entry name" value="DUF985 DOMAIN-CONTAINING PROTEIN"/>
    <property type="match status" value="1"/>
</dbReference>
<gene>
    <name evidence="2" type="ORF">FYJ91_15355</name>
</gene>
<keyword evidence="3" id="KW-1185">Reference proteome</keyword>
<dbReference type="Pfam" id="PF06172">
    <property type="entry name" value="Cupin_5"/>
    <property type="match status" value="1"/>
</dbReference>
<organism evidence="2 3">
    <name type="scientific">Sphingomonas montanisoli</name>
    <dbReference type="NCBI Taxonomy" id="2606412"/>
    <lineage>
        <taxon>Bacteria</taxon>
        <taxon>Pseudomonadati</taxon>
        <taxon>Pseudomonadota</taxon>
        <taxon>Alphaproteobacteria</taxon>
        <taxon>Sphingomonadales</taxon>
        <taxon>Sphingomonadaceae</taxon>
        <taxon>Sphingomonas</taxon>
    </lineage>
</organism>
<dbReference type="Gene3D" id="2.60.120.10">
    <property type="entry name" value="Jelly Rolls"/>
    <property type="match status" value="1"/>
</dbReference>
<evidence type="ECO:0000259" key="1">
    <source>
        <dbReference type="Pfam" id="PF06172"/>
    </source>
</evidence>
<dbReference type="InterPro" id="IPR014710">
    <property type="entry name" value="RmlC-like_jellyroll"/>
</dbReference>
<dbReference type="AlphaFoldDB" id="A0A5D9C4B8"/>
<dbReference type="Proteomes" id="UP000322077">
    <property type="component" value="Unassembled WGS sequence"/>
</dbReference>
<proteinExistence type="predicted"/>
<comment type="caution">
    <text evidence="2">The sequence shown here is derived from an EMBL/GenBank/DDBJ whole genome shotgun (WGS) entry which is preliminary data.</text>
</comment>
<dbReference type="InterPro" id="IPR039935">
    <property type="entry name" value="YML079W-like"/>
</dbReference>
<dbReference type="EMBL" id="VTOU01000003">
    <property type="protein sequence ID" value="TZG26313.1"/>
    <property type="molecule type" value="Genomic_DNA"/>
</dbReference>
<accession>A0A5D9C4B8</accession>
<feature type="domain" description="DUF985" evidence="1">
    <location>
        <begin position="8"/>
        <end position="135"/>
    </location>
</feature>
<dbReference type="InterPro" id="IPR011051">
    <property type="entry name" value="RmlC_Cupin_sf"/>
</dbReference>
<sequence length="141" mass="15243">MQDSHAAALIRALDLAPHPEGGWYRQTWREGSEDGRGHATAIYFLLEAGQRSHWHRVDATELWLFHAGTPPRLLIAEAEGAAIDTIRIGPDPLAGHSPQAIVPAGWWQATETDGGWALVSCVVAPGFEFGGFELAPTGWAP</sequence>
<dbReference type="SUPFAM" id="SSF51182">
    <property type="entry name" value="RmlC-like cupins"/>
    <property type="match status" value="1"/>
</dbReference>
<evidence type="ECO:0000313" key="2">
    <source>
        <dbReference type="EMBL" id="TZG26313.1"/>
    </source>
</evidence>
<protein>
    <submittedName>
        <fullName evidence="2">Cupin domain-containing protein</fullName>
    </submittedName>
</protein>